<dbReference type="SUPFAM" id="SSF57667">
    <property type="entry name" value="beta-beta-alpha zinc fingers"/>
    <property type="match status" value="2"/>
</dbReference>
<dbReference type="EMBL" id="GHES01028174">
    <property type="protein sequence ID" value="MPA58733.1"/>
    <property type="molecule type" value="Transcribed_RNA"/>
</dbReference>
<dbReference type="InterPro" id="IPR036236">
    <property type="entry name" value="Znf_C2H2_sf"/>
</dbReference>
<dbReference type="Pfam" id="PF12874">
    <property type="entry name" value="zf-met"/>
    <property type="match status" value="2"/>
</dbReference>
<evidence type="ECO:0000256" key="2">
    <source>
        <dbReference type="SAM" id="Phobius"/>
    </source>
</evidence>
<evidence type="ECO:0000259" key="4">
    <source>
        <dbReference type="PROSITE" id="PS00028"/>
    </source>
</evidence>
<feature type="region of interest" description="Disordered" evidence="1">
    <location>
        <begin position="379"/>
        <end position="426"/>
    </location>
</feature>
<dbReference type="GO" id="GO:0008270">
    <property type="term" value="F:zinc ion binding"/>
    <property type="evidence" value="ECO:0007669"/>
    <property type="project" value="InterPro"/>
</dbReference>
<dbReference type="PANTHER" id="PTHR12300">
    <property type="entry name" value="HVA22-LIKE PROTEINS"/>
    <property type="match status" value="1"/>
</dbReference>
<feature type="domain" description="C2H2-type" evidence="4">
    <location>
        <begin position="342"/>
        <end position="364"/>
    </location>
</feature>
<dbReference type="AlphaFoldDB" id="A0A5B7AUG3"/>
<keyword evidence="2" id="KW-0472">Membrane</keyword>
<feature type="chain" id="PRO_5023098327" description="C2H2-type domain-containing protein" evidence="3">
    <location>
        <begin position="23"/>
        <end position="528"/>
    </location>
</feature>
<feature type="compositionally biased region" description="Polar residues" evidence="1">
    <location>
        <begin position="382"/>
        <end position="395"/>
    </location>
</feature>
<protein>
    <recommendedName>
        <fullName evidence="4">C2H2-type domain-containing protein</fullName>
    </recommendedName>
</protein>
<gene>
    <name evidence="5" type="ORF">Din_028174</name>
</gene>
<evidence type="ECO:0000256" key="1">
    <source>
        <dbReference type="SAM" id="MobiDB-lite"/>
    </source>
</evidence>
<proteinExistence type="predicted"/>
<dbReference type="InterPro" id="IPR004345">
    <property type="entry name" value="TB2_DP1_HVA22"/>
</dbReference>
<feature type="transmembrane region" description="Helical" evidence="2">
    <location>
        <begin position="44"/>
        <end position="64"/>
    </location>
</feature>
<dbReference type="SMART" id="SM00355">
    <property type="entry name" value="ZnF_C2H2"/>
    <property type="match status" value="2"/>
</dbReference>
<dbReference type="InterPro" id="IPR003604">
    <property type="entry name" value="Matrin/U1-like-C_Znf_C2H2"/>
</dbReference>
<evidence type="ECO:0000313" key="5">
    <source>
        <dbReference type="EMBL" id="MPA58733.1"/>
    </source>
</evidence>
<keyword evidence="2" id="KW-0812">Transmembrane</keyword>
<dbReference type="SMART" id="SM00451">
    <property type="entry name" value="ZnF_U1"/>
    <property type="match status" value="2"/>
</dbReference>
<sequence>MGFLIFAVKCLDVLAWPVLALGYPLCASIRAIETNSNSDMQKLITYWILFSLISLFELAFVQLIEWLPFWPYLKVIVTGWLVLPSFDGAYHVYDCLVRPLLSVNPQVVINHFNKPKDGLSFKTEDFLAMAERYVKENGSEALEKFIAGKSKGAKPNNDVEVIKVVAKTEKKELATEIQMDSRDTPAVAKGINCKEPNVVDQKHMKGMQLAEKNAAVAAIWSNGGKPNSDVEVIKAVTNTEKKEVATAIQMDSRGNPAVAKGLNCKEPNVAQKHMKGVKLAEKNAAAPTIWQVNCAEPNLEQADKRTVAAVEIKEMKAESSADNENKLPEITTSKEVQKEWTCALCQMMMPSEASLNYHLQGMKHRAKCEELKAGEQTDENKSCFSSTTNKSNQTNREPKKHLPGNGPNKNGTKKQEEKVQVKGTSEQCKQKNVNNTNAVAGMWNSTLWCNICNITCTSQIDLASHLSGSKHQLRIQEMFGSGDGWSYGSGGGSIYGSGGGSSYGYADGCWSYGNGDGCWSYGYGDGWS</sequence>
<dbReference type="PROSITE" id="PS00028">
    <property type="entry name" value="ZINC_FINGER_C2H2_1"/>
    <property type="match status" value="1"/>
</dbReference>
<name>A0A5B7AUG3_DAVIN</name>
<keyword evidence="3" id="KW-0732">Signal</keyword>
<dbReference type="InterPro" id="IPR013087">
    <property type="entry name" value="Znf_C2H2_type"/>
</dbReference>
<dbReference type="Gene3D" id="3.30.160.60">
    <property type="entry name" value="Classic Zinc Finger"/>
    <property type="match status" value="2"/>
</dbReference>
<evidence type="ECO:0000256" key="3">
    <source>
        <dbReference type="SAM" id="SignalP"/>
    </source>
</evidence>
<accession>A0A5B7AUG3</accession>
<feature type="signal peptide" evidence="3">
    <location>
        <begin position="1"/>
        <end position="22"/>
    </location>
</feature>
<organism evidence="5">
    <name type="scientific">Davidia involucrata</name>
    <name type="common">Dove tree</name>
    <dbReference type="NCBI Taxonomy" id="16924"/>
    <lineage>
        <taxon>Eukaryota</taxon>
        <taxon>Viridiplantae</taxon>
        <taxon>Streptophyta</taxon>
        <taxon>Embryophyta</taxon>
        <taxon>Tracheophyta</taxon>
        <taxon>Spermatophyta</taxon>
        <taxon>Magnoliopsida</taxon>
        <taxon>eudicotyledons</taxon>
        <taxon>Gunneridae</taxon>
        <taxon>Pentapetalae</taxon>
        <taxon>asterids</taxon>
        <taxon>Cornales</taxon>
        <taxon>Nyssaceae</taxon>
        <taxon>Davidia</taxon>
    </lineage>
</organism>
<dbReference type="Pfam" id="PF03134">
    <property type="entry name" value="TB2_DP1_HVA22"/>
    <property type="match status" value="1"/>
</dbReference>
<keyword evidence="2" id="KW-1133">Transmembrane helix</keyword>
<dbReference type="GO" id="GO:0003676">
    <property type="term" value="F:nucleic acid binding"/>
    <property type="evidence" value="ECO:0007669"/>
    <property type="project" value="InterPro"/>
</dbReference>
<reference evidence="5" key="1">
    <citation type="submission" date="2019-08" db="EMBL/GenBank/DDBJ databases">
        <title>Reference gene set and small RNA set construction with multiple tissues from Davidia involucrata Baill.</title>
        <authorList>
            <person name="Yang H."/>
            <person name="Zhou C."/>
            <person name="Li G."/>
            <person name="Wang J."/>
            <person name="Gao P."/>
            <person name="Wang M."/>
            <person name="Wang R."/>
            <person name="Zhao Y."/>
        </authorList>
    </citation>
    <scope>NUCLEOTIDE SEQUENCE</scope>
    <source>
        <tissue evidence="5">Mixed with DoveR01_LX</tissue>
    </source>
</reference>
<dbReference type="PANTHER" id="PTHR12300:SF43">
    <property type="entry name" value="HVA22-LIKE PROTEIN"/>
    <property type="match status" value="1"/>
</dbReference>